<evidence type="ECO:0008006" key="3">
    <source>
        <dbReference type="Google" id="ProtNLM"/>
    </source>
</evidence>
<dbReference type="SUPFAM" id="SSF52777">
    <property type="entry name" value="CoA-dependent acyltransferases"/>
    <property type="match status" value="2"/>
</dbReference>
<gene>
    <name evidence="1" type="ORF">Dfulv_11610</name>
</gene>
<proteinExistence type="predicted"/>
<reference evidence="1" key="1">
    <citation type="submission" date="2021-04" db="EMBL/GenBank/DDBJ databases">
        <authorList>
            <person name="Hartkoorn R.C."/>
            <person name="Beaudoing E."/>
            <person name="Hot D."/>
        </authorList>
    </citation>
    <scope>NUCLEOTIDE SEQUENCE</scope>
    <source>
        <strain evidence="1">NRRL B-16292</strain>
    </source>
</reference>
<protein>
    <recommendedName>
        <fullName evidence="3">Condensation domain-containing protein</fullName>
    </recommendedName>
</protein>
<dbReference type="Proteomes" id="UP001059617">
    <property type="component" value="Chromosome"/>
</dbReference>
<reference evidence="1" key="2">
    <citation type="submission" date="2022-09" db="EMBL/GenBank/DDBJ databases">
        <title>Biosynthetic gene clusters of Dactylosporangioum fulvum.</title>
        <authorList>
            <person name="Caradec T."/>
        </authorList>
    </citation>
    <scope>NUCLEOTIDE SEQUENCE</scope>
    <source>
        <strain evidence="1">NRRL B-16292</strain>
    </source>
</reference>
<organism evidence="1 2">
    <name type="scientific">Dactylosporangium fulvum</name>
    <dbReference type="NCBI Taxonomy" id="53359"/>
    <lineage>
        <taxon>Bacteria</taxon>
        <taxon>Bacillati</taxon>
        <taxon>Actinomycetota</taxon>
        <taxon>Actinomycetes</taxon>
        <taxon>Micromonosporales</taxon>
        <taxon>Micromonosporaceae</taxon>
        <taxon>Dactylosporangium</taxon>
    </lineage>
</organism>
<evidence type="ECO:0000313" key="2">
    <source>
        <dbReference type="Proteomes" id="UP001059617"/>
    </source>
</evidence>
<dbReference type="Gene3D" id="3.30.559.30">
    <property type="entry name" value="Nonribosomal peptide synthetase, condensation domain"/>
    <property type="match status" value="1"/>
</dbReference>
<name>A0ABY5W438_9ACTN</name>
<dbReference type="InterPro" id="IPR023213">
    <property type="entry name" value="CAT-like_dom_sf"/>
</dbReference>
<evidence type="ECO:0000313" key="1">
    <source>
        <dbReference type="EMBL" id="UWP84832.1"/>
    </source>
</evidence>
<keyword evidence="2" id="KW-1185">Reference proteome</keyword>
<dbReference type="Gene3D" id="3.30.559.10">
    <property type="entry name" value="Chloramphenicol acetyltransferase-like domain"/>
    <property type="match status" value="1"/>
</dbReference>
<sequence length="433" mass="47716">MMRVLAEVVEVPFEGDGAGHGPLSWGQIESWNAVRALGHWMPLGGVEPIAPGTSLDDVLGELRYHMCRHATLRTRLHVPPDGGTPAQEVFARGTLTVEVYDDADPQEVAGRYRDRPLDFTAEWPIRAAVVRRDGVPAHLVAVVSHFATDGAGAKIMLREARERPDTPVEGLAPLEQARWQASPPGRRQNTAALRHLDGIVRTMPPVRFPVPDVPRNPRYWRAAFDSAALPLALRALTDRTDVDPAVSLLAVFAAAVAETSGIDPVVVRPLVSNRFRAGLGGVVCTAVQAGLCLIDTAGDFDDVVERARRAALAGYKYAYFDQRDLHALLDRTAAERGEQLQIGCFLNDRRGPVPMDAPPEAEIRAALPRSELRWITRQDRPALEPLIVDVEDGPDGYRLTLHSDTRWLAPEDAERLLWSMEAIAVRHAWPRRP</sequence>
<accession>A0ABY5W438</accession>
<dbReference type="RefSeq" id="WP_259862809.1">
    <property type="nucleotide sequence ID" value="NZ_BAAAST010000011.1"/>
</dbReference>
<dbReference type="EMBL" id="CP073720">
    <property type="protein sequence ID" value="UWP84832.1"/>
    <property type="molecule type" value="Genomic_DNA"/>
</dbReference>